<protein>
    <submittedName>
        <fullName evidence="1">Uncharacterized protein</fullName>
    </submittedName>
</protein>
<dbReference type="InterPro" id="IPR026906">
    <property type="entry name" value="LRR_5"/>
</dbReference>
<dbReference type="EMBL" id="JAPFFF010000009">
    <property type="protein sequence ID" value="KAK8882052.1"/>
    <property type="molecule type" value="Genomic_DNA"/>
</dbReference>
<dbReference type="Proteomes" id="UP001470230">
    <property type="component" value="Unassembled WGS sequence"/>
</dbReference>
<evidence type="ECO:0000313" key="2">
    <source>
        <dbReference type="Proteomes" id="UP001470230"/>
    </source>
</evidence>
<gene>
    <name evidence="1" type="ORF">M9Y10_044692</name>
</gene>
<dbReference type="Pfam" id="PF13306">
    <property type="entry name" value="LRR_5"/>
    <property type="match status" value="3"/>
</dbReference>
<proteinExistence type="predicted"/>
<evidence type="ECO:0000313" key="1">
    <source>
        <dbReference type="EMBL" id="KAK8882052.1"/>
    </source>
</evidence>
<keyword evidence="2" id="KW-1185">Reference proteome</keyword>
<dbReference type="SUPFAM" id="SSF52058">
    <property type="entry name" value="L domain-like"/>
    <property type="match status" value="1"/>
</dbReference>
<dbReference type="SUPFAM" id="SSF48403">
    <property type="entry name" value="Ankyrin repeat"/>
    <property type="match status" value="1"/>
</dbReference>
<organism evidence="1 2">
    <name type="scientific">Tritrichomonas musculus</name>
    <dbReference type="NCBI Taxonomy" id="1915356"/>
    <lineage>
        <taxon>Eukaryota</taxon>
        <taxon>Metamonada</taxon>
        <taxon>Parabasalia</taxon>
        <taxon>Tritrichomonadida</taxon>
        <taxon>Tritrichomonadidae</taxon>
        <taxon>Tritrichomonas</taxon>
    </lineage>
</organism>
<dbReference type="InterPro" id="IPR036770">
    <property type="entry name" value="Ankyrin_rpt-contain_sf"/>
</dbReference>
<dbReference type="Gene3D" id="3.80.10.10">
    <property type="entry name" value="Ribonuclease Inhibitor"/>
    <property type="match status" value="3"/>
</dbReference>
<dbReference type="PANTHER" id="PTHR45661">
    <property type="entry name" value="SURFACE ANTIGEN"/>
    <property type="match status" value="1"/>
</dbReference>
<dbReference type="Gene3D" id="3.40.50.12480">
    <property type="match status" value="1"/>
</dbReference>
<accession>A0ABR2JT55</accession>
<reference evidence="1 2" key="1">
    <citation type="submission" date="2024-04" db="EMBL/GenBank/DDBJ databases">
        <title>Tritrichomonas musculus Genome.</title>
        <authorList>
            <person name="Alves-Ferreira E."/>
            <person name="Grigg M."/>
            <person name="Lorenzi H."/>
            <person name="Galac M."/>
        </authorList>
    </citation>
    <scope>NUCLEOTIDE SEQUENCE [LARGE SCALE GENOMIC DNA]</scope>
    <source>
        <strain evidence="1 2">EAF2021</strain>
    </source>
</reference>
<comment type="caution">
    <text evidence="1">The sequence shown here is derived from an EMBL/GenBank/DDBJ whole genome shotgun (WGS) entry which is preliminary data.</text>
</comment>
<dbReference type="InterPro" id="IPR053139">
    <property type="entry name" value="Surface_bspA-like"/>
</dbReference>
<sequence length="711" mass="81640">MDTQTFIEVTKEIQEVILGIIDESDLNYNNYELLQKIINDHGIHENKLELKGILHLIVKIANNHSRLPTFFTKIEKILSIYKTEILELFENENELFDIFKSNKRLLLFIINEKILEINESIAITMISNKYRKFGYANYFFFEISEIFQLPQFAKIIQEINEENIQVFNTNEYQESFKKMRKEGENHHYIANLIRNDEVEEFVSYVTRSNLDLTSKIEPSIFETNTFLLKNKPNLIEYSTFFGSIQIFKYLFYTKNDLLSPSLWIYAIHGRNPEMIHFLEENHVRMPMQSYHKCLNECIKCHHNELANYILNNYTDINTERDDSFFAAALKYYNYDYFPTYLDNTLIKENQDIVKYLWKEDKINDNIFKDFEFIRKIDILSCVKSIGNNSFYNCSSLSQITIPESVTSIGTSAFENCSSLIEINLPNSISMIHKNCFKNCTSLIKVTIPSSVISIGANSFEGCTSLANVHFTDDSILNNHSNLNVIENSEFFQKNPDIVNSICDFAFYGCSSLMYILIPSTFRSIGKSAFENCESLQRVVIPETVSSIGWKSFRGCKSLVSINNSFESVCNLDSVVLCENIKSIGHSSFEGCSSITQVSISDSITIIGWSIFKGCSNLKSVSFSNKVTTINENAFNDCCSLTKVVDMKSVKNIKKNAFKNCVSLKNLNDLNSLKNVGDYAFSGCPLETVKIPVSASIGYNSFKNSIQIQYIF</sequence>
<dbReference type="PANTHER" id="PTHR45661:SF3">
    <property type="entry name" value="IG-LIKE DOMAIN-CONTAINING PROTEIN"/>
    <property type="match status" value="1"/>
</dbReference>
<dbReference type="InterPro" id="IPR032675">
    <property type="entry name" value="LRR_dom_sf"/>
</dbReference>
<name>A0ABR2JT55_9EUKA</name>